<sequence>MTNHCGTVKGFRRSNTGNNCIKTF</sequence>
<accession>A3IIY0</accession>
<dbReference type="EMBL" id="AAXW01000002">
    <property type="protein sequence ID" value="EAZ93762.1"/>
    <property type="molecule type" value="Genomic_DNA"/>
</dbReference>
<evidence type="ECO:0000313" key="1">
    <source>
        <dbReference type="EMBL" id="EAZ93762.1"/>
    </source>
</evidence>
<reference evidence="1 2" key="1">
    <citation type="submission" date="2007-03" db="EMBL/GenBank/DDBJ databases">
        <authorList>
            <person name="Stal L."/>
            <person name="Ferriera S."/>
            <person name="Johnson J."/>
            <person name="Kravitz S."/>
            <person name="Beeson K."/>
            <person name="Sutton G."/>
            <person name="Rogers Y.-H."/>
            <person name="Friedman R."/>
            <person name="Frazier M."/>
            <person name="Venter J.C."/>
        </authorList>
    </citation>
    <scope>NUCLEOTIDE SEQUENCE [LARGE SCALE GENOMIC DNA]</scope>
    <source>
        <strain evidence="1 2">CCY0110</strain>
    </source>
</reference>
<protein>
    <submittedName>
        <fullName evidence="1">Uncharacterized protein</fullName>
    </submittedName>
</protein>
<dbReference type="AlphaFoldDB" id="A3IIY0"/>
<comment type="caution">
    <text evidence="1">The sequence shown here is derived from an EMBL/GenBank/DDBJ whole genome shotgun (WGS) entry which is preliminary data.</text>
</comment>
<organism evidence="1 2">
    <name type="scientific">Crocosphaera chwakensis CCY0110</name>
    <dbReference type="NCBI Taxonomy" id="391612"/>
    <lineage>
        <taxon>Bacteria</taxon>
        <taxon>Bacillati</taxon>
        <taxon>Cyanobacteriota</taxon>
        <taxon>Cyanophyceae</taxon>
        <taxon>Oscillatoriophycideae</taxon>
        <taxon>Chroococcales</taxon>
        <taxon>Aphanothecaceae</taxon>
        <taxon>Crocosphaera</taxon>
        <taxon>Crocosphaera chwakensis</taxon>
    </lineage>
</organism>
<evidence type="ECO:0000313" key="2">
    <source>
        <dbReference type="Proteomes" id="UP000003781"/>
    </source>
</evidence>
<proteinExistence type="predicted"/>
<dbReference type="Proteomes" id="UP000003781">
    <property type="component" value="Unassembled WGS sequence"/>
</dbReference>
<keyword evidence="2" id="KW-1185">Reference proteome</keyword>
<name>A3IIY0_9CHRO</name>
<gene>
    <name evidence="1" type="ORF">CY0110_18242</name>
</gene>